<gene>
    <name evidence="1" type="ORF">AU378_20115</name>
</gene>
<dbReference type="Proteomes" id="UP000070513">
    <property type="component" value="Unassembled WGS sequence"/>
</dbReference>
<dbReference type="AlphaFoldDB" id="A0A135W418"/>
<name>A0A135W418_9FLAO</name>
<proteinExistence type="predicted"/>
<reference evidence="2" key="1">
    <citation type="submission" date="2015-12" db="EMBL/GenBank/DDBJ databases">
        <title>Genome sequence of a biocontrol rhizobacterium Chryseobacterium kwangjuense strain KJ1R5 isolated from pepper (Capsicum annuum L.).</title>
        <authorList>
            <person name="Jeong J.-J."/>
            <person name="Park H."/>
            <person name="Mannaa M."/>
            <person name="Sang M.K."/>
            <person name="Choi I.-G."/>
            <person name="Kim K.D."/>
        </authorList>
    </citation>
    <scope>NUCLEOTIDE SEQUENCE [LARGE SCALE GENOMIC DNA]</scope>
    <source>
        <strain evidence="2">KJ1R5</strain>
    </source>
</reference>
<reference evidence="1 2" key="2">
    <citation type="journal article" date="2016" name="Genome Announc.">
        <title>Draft Genome Sequence of a Biocontrol Rhizobacterium, Chryseobacterium kwangjuense Strain KJ1R5, Isolated from Pepper (Capsicum annuum).</title>
        <authorList>
            <person name="Jeong J.J."/>
            <person name="Park H."/>
            <person name="Park B.H."/>
            <person name="Mannaa M."/>
            <person name="Sang M.K."/>
            <person name="Choi I.G."/>
            <person name="Kim K.D."/>
        </authorList>
    </citation>
    <scope>NUCLEOTIDE SEQUENCE [LARGE SCALE GENOMIC DNA]</scope>
    <source>
        <strain evidence="1 2">KJ1R5</strain>
    </source>
</reference>
<evidence type="ECO:0000313" key="2">
    <source>
        <dbReference type="Proteomes" id="UP000070513"/>
    </source>
</evidence>
<accession>A0A135W418</accession>
<protein>
    <submittedName>
        <fullName evidence="1">Uncharacterized protein</fullName>
    </submittedName>
</protein>
<sequence length="69" mass="7613">MKCVGKLGLFGRKGCWGGMRVGNQESRTKISDFRCQMSDYKPGAVASRASATRYLVVIRYSGSSKHSHL</sequence>
<comment type="caution">
    <text evidence="1">The sequence shown here is derived from an EMBL/GenBank/DDBJ whole genome shotgun (WGS) entry which is preliminary data.</text>
</comment>
<dbReference type="EMBL" id="LPUR01000018">
    <property type="protein sequence ID" value="KXH79671.1"/>
    <property type="molecule type" value="Genomic_DNA"/>
</dbReference>
<organism evidence="1 2">
    <name type="scientific">Chryseobacterium kwangjuense</name>
    <dbReference type="NCBI Taxonomy" id="267125"/>
    <lineage>
        <taxon>Bacteria</taxon>
        <taxon>Pseudomonadati</taxon>
        <taxon>Bacteroidota</taxon>
        <taxon>Flavobacteriia</taxon>
        <taxon>Flavobacteriales</taxon>
        <taxon>Weeksellaceae</taxon>
        <taxon>Chryseobacterium group</taxon>
        <taxon>Chryseobacterium</taxon>
    </lineage>
</organism>
<evidence type="ECO:0000313" key="1">
    <source>
        <dbReference type="EMBL" id="KXH79671.1"/>
    </source>
</evidence>